<dbReference type="EMBL" id="JAOPGA020000001">
    <property type="protein sequence ID" value="KAL0476259.1"/>
    <property type="molecule type" value="Genomic_DNA"/>
</dbReference>
<accession>A0AAW2YGV5</accession>
<evidence type="ECO:0000313" key="1">
    <source>
        <dbReference type="EMBL" id="KAL0476259.1"/>
    </source>
</evidence>
<proteinExistence type="predicted"/>
<name>A0AAW2YGV5_9EUKA</name>
<sequence length="156" mass="17858">MQSLGFYYTNTGKYPTQLSDLSSDQIKTPTNDSWGQPYIYIPHVDWLSILELLQDTNIDDKELQYWVKVLQVLSKQISTLPQDLDPMLILTLCSEGPLVFSIGYRNKPIFPGEDDQINQQEKIRQVAQLIKTTRERASGNIPIRQALENVSSQIKS</sequence>
<reference evidence="1 2" key="1">
    <citation type="submission" date="2024-03" db="EMBL/GenBank/DDBJ databases">
        <title>The Acrasis kona genome and developmental transcriptomes reveal deep origins of eukaryotic multicellular pathways.</title>
        <authorList>
            <person name="Sheikh S."/>
            <person name="Fu C.-J."/>
            <person name="Brown M.W."/>
            <person name="Baldauf S.L."/>
        </authorList>
    </citation>
    <scope>NUCLEOTIDE SEQUENCE [LARGE SCALE GENOMIC DNA]</scope>
    <source>
        <strain evidence="1 2">ATCC MYA-3509</strain>
    </source>
</reference>
<organism evidence="1 2">
    <name type="scientific">Acrasis kona</name>
    <dbReference type="NCBI Taxonomy" id="1008807"/>
    <lineage>
        <taxon>Eukaryota</taxon>
        <taxon>Discoba</taxon>
        <taxon>Heterolobosea</taxon>
        <taxon>Tetramitia</taxon>
        <taxon>Eutetramitia</taxon>
        <taxon>Acrasidae</taxon>
        <taxon>Acrasis</taxon>
    </lineage>
</organism>
<keyword evidence="2" id="KW-1185">Reference proteome</keyword>
<gene>
    <name evidence="1" type="ORF">AKO1_004216</name>
</gene>
<evidence type="ECO:0000313" key="2">
    <source>
        <dbReference type="Proteomes" id="UP001431209"/>
    </source>
</evidence>
<dbReference type="AlphaFoldDB" id="A0AAW2YGV5"/>
<protein>
    <submittedName>
        <fullName evidence="1">ArgS</fullName>
    </submittedName>
</protein>
<dbReference type="Proteomes" id="UP001431209">
    <property type="component" value="Unassembled WGS sequence"/>
</dbReference>
<comment type="caution">
    <text evidence="1">The sequence shown here is derived from an EMBL/GenBank/DDBJ whole genome shotgun (WGS) entry which is preliminary data.</text>
</comment>